<evidence type="ECO:0000256" key="1">
    <source>
        <dbReference type="SAM" id="Coils"/>
    </source>
</evidence>
<protein>
    <recommendedName>
        <fullName evidence="4">F-box domain-containing protein</fullName>
    </recommendedName>
</protein>
<dbReference type="EMBL" id="JBBXMP010000167">
    <property type="protein sequence ID" value="KAL0060621.1"/>
    <property type="molecule type" value="Genomic_DNA"/>
</dbReference>
<reference evidence="2 3" key="1">
    <citation type="submission" date="2024-05" db="EMBL/GenBank/DDBJ databases">
        <title>A draft genome resource for the thread blight pathogen Marasmius tenuissimus strain MS-2.</title>
        <authorList>
            <person name="Yulfo-Soto G.E."/>
            <person name="Baruah I.K."/>
            <person name="Amoako-Attah I."/>
            <person name="Bukari Y."/>
            <person name="Meinhardt L.W."/>
            <person name="Bailey B.A."/>
            <person name="Cohen S.P."/>
        </authorList>
    </citation>
    <scope>NUCLEOTIDE SEQUENCE [LARGE SCALE GENOMIC DNA]</scope>
    <source>
        <strain evidence="2 3">MS-2</strain>
    </source>
</reference>
<dbReference type="Proteomes" id="UP001437256">
    <property type="component" value="Unassembled WGS sequence"/>
</dbReference>
<dbReference type="InterPro" id="IPR032675">
    <property type="entry name" value="LRR_dom_sf"/>
</dbReference>
<evidence type="ECO:0008006" key="4">
    <source>
        <dbReference type="Google" id="ProtNLM"/>
    </source>
</evidence>
<dbReference type="SUPFAM" id="SSF52047">
    <property type="entry name" value="RNI-like"/>
    <property type="match status" value="1"/>
</dbReference>
<feature type="coiled-coil region" evidence="1">
    <location>
        <begin position="50"/>
        <end position="84"/>
    </location>
</feature>
<keyword evidence="3" id="KW-1185">Reference proteome</keyword>
<sequence>MGGICRTCKFTPSIRYPPISKDQFRKEFAIPDATLIQMASIIEEEEERDIEHCNGEILRLQNILESLQSEKKALEEQVAQRRSYISPMRRVPHELWVEIFSICISEQQLMAESESKEMKKYNCTDKDWHTMFATPFRLAGVCLRWRIIVNSTPALWSRIFYNLLWEERRPGLELYLKRSEGHDLDISLCGVWSSGQRLDYQAEQRIEHSSALAFQALLNCMSRIRALLVVDSYVHLQFPNSPPPNCSFPRLRFLDAQELDRDYPAWFFEAVRQAADLERLVVHQDLGPHNPYGTLATKPSLRCLEVADAWIGEEPLITILNLPHLESLTFRCLSFSGIANPETALPPTTCRNLRRRSIVEGCPMRLLQRLTLPHLQSLHLSELSSDYGPPSPDHIQLVLSKFSLTLQELSVSDEHDGFFVGERLVDFLRLLPNLVTFRFEGCARAWCFPDEPNSIESSSASICALLSYLVNTPSRLTSLSLYLVDASPTEDVFIALNDILDA</sequence>
<evidence type="ECO:0000313" key="3">
    <source>
        <dbReference type="Proteomes" id="UP001437256"/>
    </source>
</evidence>
<gene>
    <name evidence="2" type="ORF">AAF712_012564</name>
</gene>
<name>A0ABR2ZG21_9AGAR</name>
<organism evidence="2 3">
    <name type="scientific">Marasmius tenuissimus</name>
    <dbReference type="NCBI Taxonomy" id="585030"/>
    <lineage>
        <taxon>Eukaryota</taxon>
        <taxon>Fungi</taxon>
        <taxon>Dikarya</taxon>
        <taxon>Basidiomycota</taxon>
        <taxon>Agaricomycotina</taxon>
        <taxon>Agaricomycetes</taxon>
        <taxon>Agaricomycetidae</taxon>
        <taxon>Agaricales</taxon>
        <taxon>Marasmiineae</taxon>
        <taxon>Marasmiaceae</taxon>
        <taxon>Marasmius</taxon>
    </lineage>
</organism>
<proteinExistence type="predicted"/>
<evidence type="ECO:0000313" key="2">
    <source>
        <dbReference type="EMBL" id="KAL0060621.1"/>
    </source>
</evidence>
<comment type="caution">
    <text evidence="2">The sequence shown here is derived from an EMBL/GenBank/DDBJ whole genome shotgun (WGS) entry which is preliminary data.</text>
</comment>
<keyword evidence="1" id="KW-0175">Coiled coil</keyword>
<accession>A0ABR2ZG21</accession>
<dbReference type="Gene3D" id="3.80.10.10">
    <property type="entry name" value="Ribonuclease Inhibitor"/>
    <property type="match status" value="1"/>
</dbReference>